<keyword evidence="2" id="KW-0812">Transmembrane</keyword>
<dbReference type="AlphaFoldDB" id="A0A6D2JS52"/>
<feature type="domain" description="DUF7900" evidence="3">
    <location>
        <begin position="24"/>
        <end position="100"/>
    </location>
</feature>
<evidence type="ECO:0000256" key="2">
    <source>
        <dbReference type="SAM" id="Phobius"/>
    </source>
</evidence>
<keyword evidence="1" id="KW-0175">Coiled coil</keyword>
<keyword evidence="5" id="KW-1185">Reference proteome</keyword>
<dbReference type="EMBL" id="CACVBM020001200">
    <property type="protein sequence ID" value="CAA7038895.1"/>
    <property type="molecule type" value="Genomic_DNA"/>
</dbReference>
<keyword evidence="2" id="KW-0472">Membrane</keyword>
<name>A0A6D2JS52_9BRAS</name>
<dbReference type="Proteomes" id="UP000467841">
    <property type="component" value="Unassembled WGS sequence"/>
</dbReference>
<keyword evidence="2" id="KW-1133">Transmembrane helix</keyword>
<dbReference type="Pfam" id="PF25464">
    <property type="entry name" value="DUF7900"/>
    <property type="match status" value="1"/>
</dbReference>
<reference evidence="4" key="1">
    <citation type="submission" date="2020-01" db="EMBL/GenBank/DDBJ databases">
        <authorList>
            <person name="Mishra B."/>
        </authorList>
    </citation>
    <scope>NUCLEOTIDE SEQUENCE [LARGE SCALE GENOMIC DNA]</scope>
</reference>
<evidence type="ECO:0000256" key="1">
    <source>
        <dbReference type="SAM" id="Coils"/>
    </source>
</evidence>
<protein>
    <recommendedName>
        <fullName evidence="3">DUF7900 domain-containing protein</fullName>
    </recommendedName>
</protein>
<gene>
    <name evidence="4" type="ORF">MERR_LOCUS26130</name>
</gene>
<evidence type="ECO:0000313" key="4">
    <source>
        <dbReference type="EMBL" id="CAA7038895.1"/>
    </source>
</evidence>
<dbReference type="InterPro" id="IPR057222">
    <property type="entry name" value="DUF7900"/>
</dbReference>
<comment type="caution">
    <text evidence="4">The sequence shown here is derived from an EMBL/GenBank/DDBJ whole genome shotgun (WGS) entry which is preliminary data.</text>
</comment>
<sequence length="122" mass="13770">MSFDLYMFAGGYWSAKDTYLGEEPHGWQKEALLEAKSIIDEQKEKIGALNNQVRTLTCALNRESGDSQAGIMEKFKALSEECEGLKREVLILTERSNVLRNVLVTSSVAFAVFIRGIMVMRF</sequence>
<feature type="transmembrane region" description="Helical" evidence="2">
    <location>
        <begin position="98"/>
        <end position="118"/>
    </location>
</feature>
<organism evidence="4 5">
    <name type="scientific">Microthlaspi erraticum</name>
    <dbReference type="NCBI Taxonomy" id="1685480"/>
    <lineage>
        <taxon>Eukaryota</taxon>
        <taxon>Viridiplantae</taxon>
        <taxon>Streptophyta</taxon>
        <taxon>Embryophyta</taxon>
        <taxon>Tracheophyta</taxon>
        <taxon>Spermatophyta</taxon>
        <taxon>Magnoliopsida</taxon>
        <taxon>eudicotyledons</taxon>
        <taxon>Gunneridae</taxon>
        <taxon>Pentapetalae</taxon>
        <taxon>rosids</taxon>
        <taxon>malvids</taxon>
        <taxon>Brassicales</taxon>
        <taxon>Brassicaceae</taxon>
        <taxon>Coluteocarpeae</taxon>
        <taxon>Microthlaspi</taxon>
    </lineage>
</organism>
<proteinExistence type="predicted"/>
<accession>A0A6D2JS52</accession>
<evidence type="ECO:0000259" key="3">
    <source>
        <dbReference type="Pfam" id="PF25464"/>
    </source>
</evidence>
<dbReference type="OrthoDB" id="1105596at2759"/>
<feature type="coiled-coil region" evidence="1">
    <location>
        <begin position="32"/>
        <end position="95"/>
    </location>
</feature>
<evidence type="ECO:0000313" key="5">
    <source>
        <dbReference type="Proteomes" id="UP000467841"/>
    </source>
</evidence>